<reference evidence="1 2" key="1">
    <citation type="submission" date="2016-07" db="EMBL/GenBank/DDBJ databases">
        <title>Pervasive Adenine N6-methylation of Active Genes in Fungi.</title>
        <authorList>
            <consortium name="DOE Joint Genome Institute"/>
            <person name="Mondo S.J."/>
            <person name="Dannebaum R.O."/>
            <person name="Kuo R.C."/>
            <person name="Labutti K."/>
            <person name="Haridas S."/>
            <person name="Kuo A."/>
            <person name="Salamov A."/>
            <person name="Ahrendt S.R."/>
            <person name="Lipzen A."/>
            <person name="Sullivan W."/>
            <person name="Andreopoulos W.B."/>
            <person name="Clum A."/>
            <person name="Lindquist E."/>
            <person name="Daum C."/>
            <person name="Ramamoorthy G.K."/>
            <person name="Gryganskyi A."/>
            <person name="Culley D."/>
            <person name="Magnuson J.K."/>
            <person name="James T.Y."/>
            <person name="O'Malley M.A."/>
            <person name="Stajich J.E."/>
            <person name="Spatafora J.W."/>
            <person name="Visel A."/>
            <person name="Grigoriev I.V."/>
        </authorList>
    </citation>
    <scope>NUCLEOTIDE SEQUENCE [LARGE SCALE GENOMIC DNA]</scope>
    <source>
        <strain evidence="1 2">CBS 931.73</strain>
    </source>
</reference>
<name>A0A1Y1XRR1_9FUNG</name>
<dbReference type="OrthoDB" id="409848at2759"/>
<dbReference type="EMBL" id="MCFE01000530">
    <property type="protein sequence ID" value="ORX88448.1"/>
    <property type="molecule type" value="Genomic_DNA"/>
</dbReference>
<dbReference type="STRING" id="1314790.A0A1Y1XRR1"/>
<proteinExistence type="predicted"/>
<gene>
    <name evidence="1" type="ORF">K493DRAFT_306634</name>
</gene>
<protein>
    <submittedName>
        <fullName evidence="1">Uncharacterized protein</fullName>
    </submittedName>
</protein>
<organism evidence="1 2">
    <name type="scientific">Basidiobolus meristosporus CBS 931.73</name>
    <dbReference type="NCBI Taxonomy" id="1314790"/>
    <lineage>
        <taxon>Eukaryota</taxon>
        <taxon>Fungi</taxon>
        <taxon>Fungi incertae sedis</taxon>
        <taxon>Zoopagomycota</taxon>
        <taxon>Entomophthoromycotina</taxon>
        <taxon>Basidiobolomycetes</taxon>
        <taxon>Basidiobolales</taxon>
        <taxon>Basidiobolaceae</taxon>
        <taxon>Basidiobolus</taxon>
    </lineage>
</organism>
<dbReference type="InParanoid" id="A0A1Y1XRR1"/>
<comment type="caution">
    <text evidence="1">The sequence shown here is derived from an EMBL/GenBank/DDBJ whole genome shotgun (WGS) entry which is preliminary data.</text>
</comment>
<dbReference type="Proteomes" id="UP000193498">
    <property type="component" value="Unassembled WGS sequence"/>
</dbReference>
<accession>A0A1Y1XRR1</accession>
<keyword evidence="2" id="KW-1185">Reference proteome</keyword>
<sequence>MCKWPDDISCYLYPSFTVENYDPATDYFPDKVTFNIETERSIEYRMNWKYVQLSSTDKYILYQRGTPQPQRISQYDKFFEIPLNRVGNVGPTEASYLDRRILTHGSFKTLGLVERIVSAYPQYFTSPCIANNSFDENVDAYFTPDIDVDGNKTINIYEEVTASPLTKSDLLKVYSVFFNLERVANNVTQSIHDNYDCIKNEVQLMADKTTPKGCLGLFDRCYRRNILYALHSWLLKSFDAG</sequence>
<evidence type="ECO:0000313" key="1">
    <source>
        <dbReference type="EMBL" id="ORX88448.1"/>
    </source>
</evidence>
<dbReference type="AlphaFoldDB" id="A0A1Y1XRR1"/>
<evidence type="ECO:0000313" key="2">
    <source>
        <dbReference type="Proteomes" id="UP000193498"/>
    </source>
</evidence>